<dbReference type="Proteomes" id="UP000706039">
    <property type="component" value="Unassembled WGS sequence"/>
</dbReference>
<sequence length="129" mass="13651">MIDHIGIAISDLARSRAFYARALAPLGIVELMEVGPELTESSGTAIGYGANGKPFFWIGDNERVGQGTHVAFAVEDRAMVDAFHAAALSAGGTDHGAPGLRPHYHPDYYAAFVFDPDGINVEAVCHKPG</sequence>
<proteinExistence type="predicted"/>
<comment type="caution">
    <text evidence="2">The sequence shown here is derived from an EMBL/GenBank/DDBJ whole genome shotgun (WGS) entry which is preliminary data.</text>
</comment>
<dbReference type="InterPro" id="IPR004360">
    <property type="entry name" value="Glyas_Fos-R_dOase_dom"/>
</dbReference>
<evidence type="ECO:0000313" key="3">
    <source>
        <dbReference type="Proteomes" id="UP000706039"/>
    </source>
</evidence>
<dbReference type="RefSeq" id="WP_222987818.1">
    <property type="nucleotide sequence ID" value="NZ_JAINVV010000001.1"/>
</dbReference>
<evidence type="ECO:0000259" key="1">
    <source>
        <dbReference type="PROSITE" id="PS51819"/>
    </source>
</evidence>
<dbReference type="InterPro" id="IPR037523">
    <property type="entry name" value="VOC_core"/>
</dbReference>
<reference evidence="2 3" key="1">
    <citation type="submission" date="2021-08" db="EMBL/GenBank/DDBJ databases">
        <authorList>
            <person name="Tuo L."/>
        </authorList>
    </citation>
    <scope>NUCLEOTIDE SEQUENCE [LARGE SCALE GENOMIC DNA]</scope>
    <source>
        <strain evidence="2 3">JCM 31229</strain>
    </source>
</reference>
<name>A0ABS7PHB1_9SPHN</name>
<dbReference type="SUPFAM" id="SSF54593">
    <property type="entry name" value="Glyoxalase/Bleomycin resistance protein/Dihydroxybiphenyl dioxygenase"/>
    <property type="match status" value="1"/>
</dbReference>
<dbReference type="PANTHER" id="PTHR35006:SF2">
    <property type="entry name" value="GLYOXALASE FAMILY PROTEIN (AFU_ORTHOLOGUE AFUA_5G14830)"/>
    <property type="match status" value="1"/>
</dbReference>
<feature type="domain" description="VOC" evidence="1">
    <location>
        <begin position="1"/>
        <end position="126"/>
    </location>
</feature>
<evidence type="ECO:0000313" key="2">
    <source>
        <dbReference type="EMBL" id="MBY8820696.1"/>
    </source>
</evidence>
<gene>
    <name evidence="2" type="ORF">K7G82_00220</name>
</gene>
<keyword evidence="3" id="KW-1185">Reference proteome</keyword>
<dbReference type="PROSITE" id="PS51819">
    <property type="entry name" value="VOC"/>
    <property type="match status" value="1"/>
</dbReference>
<protein>
    <submittedName>
        <fullName evidence="2">VOC family protein</fullName>
    </submittedName>
</protein>
<dbReference type="Gene3D" id="3.10.180.10">
    <property type="entry name" value="2,3-Dihydroxybiphenyl 1,2-Dioxygenase, domain 1"/>
    <property type="match status" value="1"/>
</dbReference>
<dbReference type="PANTHER" id="PTHR35006">
    <property type="entry name" value="GLYOXALASE FAMILY PROTEIN (AFU_ORTHOLOGUE AFUA_5G14830)"/>
    <property type="match status" value="1"/>
</dbReference>
<dbReference type="Pfam" id="PF00903">
    <property type="entry name" value="Glyoxalase"/>
    <property type="match status" value="1"/>
</dbReference>
<organism evidence="2 3">
    <name type="scientific">Sphingomonas colocasiae</name>
    <dbReference type="NCBI Taxonomy" id="1848973"/>
    <lineage>
        <taxon>Bacteria</taxon>
        <taxon>Pseudomonadati</taxon>
        <taxon>Pseudomonadota</taxon>
        <taxon>Alphaproteobacteria</taxon>
        <taxon>Sphingomonadales</taxon>
        <taxon>Sphingomonadaceae</taxon>
        <taxon>Sphingomonas</taxon>
    </lineage>
</organism>
<dbReference type="EMBL" id="JAINVV010000001">
    <property type="protein sequence ID" value="MBY8820696.1"/>
    <property type="molecule type" value="Genomic_DNA"/>
</dbReference>
<accession>A0ABS7PHB1</accession>
<dbReference type="InterPro" id="IPR029068">
    <property type="entry name" value="Glyas_Bleomycin-R_OHBP_Dase"/>
</dbReference>
<dbReference type="CDD" id="cd07262">
    <property type="entry name" value="VOC_like"/>
    <property type="match status" value="1"/>
</dbReference>